<dbReference type="EMBL" id="JAQOWY010000435">
    <property type="protein sequence ID" value="KAK1842092.1"/>
    <property type="molecule type" value="Genomic_DNA"/>
</dbReference>
<gene>
    <name evidence="1" type="ORF">CCHR01_15269</name>
</gene>
<dbReference type="AlphaFoldDB" id="A0AAD9A8K5"/>
<keyword evidence="2" id="KW-1185">Reference proteome</keyword>
<protein>
    <submittedName>
        <fullName evidence="1">Uncharacterized protein</fullName>
    </submittedName>
</protein>
<evidence type="ECO:0000313" key="1">
    <source>
        <dbReference type="EMBL" id="KAK1842092.1"/>
    </source>
</evidence>
<organism evidence="1 2">
    <name type="scientific">Colletotrichum chrysophilum</name>
    <dbReference type="NCBI Taxonomy" id="1836956"/>
    <lineage>
        <taxon>Eukaryota</taxon>
        <taxon>Fungi</taxon>
        <taxon>Dikarya</taxon>
        <taxon>Ascomycota</taxon>
        <taxon>Pezizomycotina</taxon>
        <taxon>Sordariomycetes</taxon>
        <taxon>Hypocreomycetidae</taxon>
        <taxon>Glomerellales</taxon>
        <taxon>Glomerellaceae</taxon>
        <taxon>Colletotrichum</taxon>
        <taxon>Colletotrichum gloeosporioides species complex</taxon>
    </lineage>
</organism>
<accession>A0AAD9A8K5</accession>
<name>A0AAD9A8K5_9PEZI</name>
<reference evidence="1" key="1">
    <citation type="submission" date="2023-01" db="EMBL/GenBank/DDBJ databases">
        <title>Colletotrichum chrysophilum M932 genome sequence.</title>
        <authorList>
            <person name="Baroncelli R."/>
        </authorList>
    </citation>
    <scope>NUCLEOTIDE SEQUENCE</scope>
    <source>
        <strain evidence="1">M932</strain>
    </source>
</reference>
<evidence type="ECO:0000313" key="2">
    <source>
        <dbReference type="Proteomes" id="UP001243330"/>
    </source>
</evidence>
<sequence>MLHVGPQQTPYNYTKKGLQAACRRLASLSHRPGGIAVWAPMPNASERIHVHVFSVRFTAPCHSFVHTLSHRRERMTASENDVGTTQLVTSDIARWGKQGREVGSSKTQPHAAHAHAIQTTRPSVAYLHLQSTWQASLVHGRLYVYMTRAHDPVPHTFVLFFHLSSAVHKSPPRFFQIGELKWFPRTNDRGPAASCS</sequence>
<comment type="caution">
    <text evidence="1">The sequence shown here is derived from an EMBL/GenBank/DDBJ whole genome shotgun (WGS) entry which is preliminary data.</text>
</comment>
<proteinExistence type="predicted"/>
<dbReference type="Proteomes" id="UP001243330">
    <property type="component" value="Unassembled WGS sequence"/>
</dbReference>